<protein>
    <submittedName>
        <fullName evidence="1">Uncharacterized protein</fullName>
    </submittedName>
</protein>
<gene>
    <name evidence="1" type="ORF">TM448A00660_0034</name>
</gene>
<dbReference type="AlphaFoldDB" id="A0A6H1ZIM0"/>
<accession>A0A6H1ZIM0</accession>
<organism evidence="1">
    <name type="scientific">viral metagenome</name>
    <dbReference type="NCBI Taxonomy" id="1070528"/>
    <lineage>
        <taxon>unclassified sequences</taxon>
        <taxon>metagenomes</taxon>
        <taxon>organismal metagenomes</taxon>
    </lineage>
</organism>
<reference evidence="1" key="1">
    <citation type="submission" date="2020-03" db="EMBL/GenBank/DDBJ databases">
        <title>The deep terrestrial virosphere.</title>
        <authorList>
            <person name="Holmfeldt K."/>
            <person name="Nilsson E."/>
            <person name="Simone D."/>
            <person name="Lopez-Fernandez M."/>
            <person name="Wu X."/>
            <person name="de Brujin I."/>
            <person name="Lundin D."/>
            <person name="Andersson A."/>
            <person name="Bertilsson S."/>
            <person name="Dopson M."/>
        </authorList>
    </citation>
    <scope>NUCLEOTIDE SEQUENCE</scope>
    <source>
        <strain evidence="1">TM448A00660</strain>
    </source>
</reference>
<proteinExistence type="predicted"/>
<name>A0A6H1ZIM0_9ZZZZ</name>
<evidence type="ECO:0000313" key="1">
    <source>
        <dbReference type="EMBL" id="QJA47378.1"/>
    </source>
</evidence>
<sequence>MLDLYDELPGLLKTLRDQRSQLEKIIQLKPMNETQRIGIEECCRQLKTVAIILARFSKEGDN</sequence>
<dbReference type="EMBL" id="MT144040">
    <property type="protein sequence ID" value="QJA47378.1"/>
    <property type="molecule type" value="Genomic_DNA"/>
</dbReference>